<protein>
    <submittedName>
        <fullName evidence="1">Uncharacterized protein</fullName>
    </submittedName>
</protein>
<dbReference type="GeneID" id="85473867"/>
<reference evidence="1" key="1">
    <citation type="submission" date="2021-06" db="EMBL/GenBank/DDBJ databases">
        <title>Comparative genomics, transcriptomics and evolutionary studies reveal genomic signatures of adaptation to plant cell wall in hemibiotrophic fungi.</title>
        <authorList>
            <consortium name="DOE Joint Genome Institute"/>
            <person name="Baroncelli R."/>
            <person name="Diaz J.F."/>
            <person name="Benocci T."/>
            <person name="Peng M."/>
            <person name="Battaglia E."/>
            <person name="Haridas S."/>
            <person name="Andreopoulos W."/>
            <person name="Labutti K."/>
            <person name="Pangilinan J."/>
            <person name="Floch G.L."/>
            <person name="Makela M.R."/>
            <person name="Henrissat B."/>
            <person name="Grigoriev I.V."/>
            <person name="Crouch J.A."/>
            <person name="De Vries R.P."/>
            <person name="Sukno S.A."/>
            <person name="Thon M.R."/>
        </authorList>
    </citation>
    <scope>NUCLEOTIDE SEQUENCE</scope>
    <source>
        <strain evidence="1">CBS 102054</strain>
    </source>
</reference>
<keyword evidence="2" id="KW-1185">Reference proteome</keyword>
<dbReference type="Proteomes" id="UP001243989">
    <property type="component" value="Unassembled WGS sequence"/>
</dbReference>
<name>A0AAJ0A3V2_9PEZI</name>
<evidence type="ECO:0000313" key="2">
    <source>
        <dbReference type="Proteomes" id="UP001243989"/>
    </source>
</evidence>
<organism evidence="1 2">
    <name type="scientific">Colletotrichum phormii</name>
    <dbReference type="NCBI Taxonomy" id="359342"/>
    <lineage>
        <taxon>Eukaryota</taxon>
        <taxon>Fungi</taxon>
        <taxon>Dikarya</taxon>
        <taxon>Ascomycota</taxon>
        <taxon>Pezizomycotina</taxon>
        <taxon>Sordariomycetes</taxon>
        <taxon>Hypocreomycetidae</taxon>
        <taxon>Glomerellales</taxon>
        <taxon>Glomerellaceae</taxon>
        <taxon>Colletotrichum</taxon>
        <taxon>Colletotrichum acutatum species complex</taxon>
    </lineage>
</organism>
<proteinExistence type="predicted"/>
<accession>A0AAJ0A3V2</accession>
<sequence length="184" mass="20780">MLQCAMMTGSWTASTARSAKAYWRGFARCLVRRQVSALLLQCRGGTTRTGPLRHACGLCNTWPPFHGRLHCCVLQKTPFWTKSRCRIRDGFHFVLHLVTENASARFGKRLSGRFSLTFLRLFVTQYGLATLPPLSELGSAWKTHYVRLRDEPLSWLLVDKGGSSGVGMPSPVGWEMWAVGLDWY</sequence>
<evidence type="ECO:0000313" key="1">
    <source>
        <dbReference type="EMBL" id="KAK1655448.1"/>
    </source>
</evidence>
<dbReference type="AlphaFoldDB" id="A0AAJ0A3V2"/>
<dbReference type="RefSeq" id="XP_060451492.1">
    <property type="nucleotide sequence ID" value="XM_060589005.1"/>
</dbReference>
<gene>
    <name evidence="1" type="ORF">BDP81DRAFT_4073</name>
</gene>
<comment type="caution">
    <text evidence="1">The sequence shown here is derived from an EMBL/GenBank/DDBJ whole genome shotgun (WGS) entry which is preliminary data.</text>
</comment>
<dbReference type="EMBL" id="JAHMHQ010000001">
    <property type="protein sequence ID" value="KAK1655448.1"/>
    <property type="molecule type" value="Genomic_DNA"/>
</dbReference>